<protein>
    <submittedName>
        <fullName evidence="1">Uncharacterized protein</fullName>
    </submittedName>
</protein>
<evidence type="ECO:0000313" key="2">
    <source>
        <dbReference type="Proteomes" id="UP001500620"/>
    </source>
</evidence>
<proteinExistence type="predicted"/>
<evidence type="ECO:0000313" key="1">
    <source>
        <dbReference type="EMBL" id="GAA4259695.1"/>
    </source>
</evidence>
<organism evidence="1 2">
    <name type="scientific">Dactylosporangium darangshiense</name>
    <dbReference type="NCBI Taxonomy" id="579108"/>
    <lineage>
        <taxon>Bacteria</taxon>
        <taxon>Bacillati</taxon>
        <taxon>Actinomycetota</taxon>
        <taxon>Actinomycetes</taxon>
        <taxon>Micromonosporales</taxon>
        <taxon>Micromonosporaceae</taxon>
        <taxon>Dactylosporangium</taxon>
    </lineage>
</organism>
<accession>A0ABP8DML5</accession>
<gene>
    <name evidence="1" type="ORF">GCM10022255_085290</name>
</gene>
<comment type="caution">
    <text evidence="1">The sequence shown here is derived from an EMBL/GenBank/DDBJ whole genome shotgun (WGS) entry which is preliminary data.</text>
</comment>
<dbReference type="EMBL" id="BAABAT010000037">
    <property type="protein sequence ID" value="GAA4259695.1"/>
    <property type="molecule type" value="Genomic_DNA"/>
</dbReference>
<name>A0ABP8DML5_9ACTN</name>
<reference evidence="2" key="1">
    <citation type="journal article" date="2019" name="Int. J. Syst. Evol. Microbiol.">
        <title>The Global Catalogue of Microorganisms (GCM) 10K type strain sequencing project: providing services to taxonomists for standard genome sequencing and annotation.</title>
        <authorList>
            <consortium name="The Broad Institute Genomics Platform"/>
            <consortium name="The Broad Institute Genome Sequencing Center for Infectious Disease"/>
            <person name="Wu L."/>
            <person name="Ma J."/>
        </authorList>
    </citation>
    <scope>NUCLEOTIDE SEQUENCE [LARGE SCALE GENOMIC DNA]</scope>
    <source>
        <strain evidence="2">JCM 17441</strain>
    </source>
</reference>
<sequence>MAGVPTYPEGRDVELSEAVDLRRYHRKEPGTVRCLICHERHPARGSRRKAVIGPTR</sequence>
<dbReference type="Proteomes" id="UP001500620">
    <property type="component" value="Unassembled WGS sequence"/>
</dbReference>
<keyword evidence="2" id="KW-1185">Reference proteome</keyword>